<dbReference type="Proteomes" id="UP000053605">
    <property type="component" value="Unassembled WGS sequence"/>
</dbReference>
<protein>
    <submittedName>
        <fullName evidence="1">Uncharacterized protein</fullName>
    </submittedName>
</protein>
<gene>
    <name evidence="1" type="ORF">N306_09034</name>
</gene>
<dbReference type="PhylomeDB" id="A0A091WLY4"/>
<dbReference type="Gene3D" id="1.10.287.210">
    <property type="match status" value="1"/>
</dbReference>
<dbReference type="SUPFAM" id="SSF58069">
    <property type="entry name" value="Virus ectodomain"/>
    <property type="match status" value="1"/>
</dbReference>
<name>A0A091WLY4_OPIHO</name>
<dbReference type="EMBL" id="KK735988">
    <property type="protein sequence ID" value="KFR16672.1"/>
    <property type="molecule type" value="Genomic_DNA"/>
</dbReference>
<proteinExistence type="predicted"/>
<organism evidence="1 2">
    <name type="scientific">Opisthocomus hoazin</name>
    <name type="common">Hoatzin</name>
    <name type="synonym">Phasianus hoazin</name>
    <dbReference type="NCBI Taxonomy" id="30419"/>
    <lineage>
        <taxon>Eukaryota</taxon>
        <taxon>Metazoa</taxon>
        <taxon>Chordata</taxon>
        <taxon>Craniata</taxon>
        <taxon>Vertebrata</taxon>
        <taxon>Euteleostomi</taxon>
        <taxon>Archelosauria</taxon>
        <taxon>Archosauria</taxon>
        <taxon>Dinosauria</taxon>
        <taxon>Saurischia</taxon>
        <taxon>Theropoda</taxon>
        <taxon>Coelurosauria</taxon>
        <taxon>Aves</taxon>
        <taxon>Neognathae</taxon>
        <taxon>Neoaves</taxon>
        <taxon>Opisthocomiformes</taxon>
        <taxon>Opisthocomidae</taxon>
        <taxon>Opisthocomus</taxon>
    </lineage>
</organism>
<evidence type="ECO:0000313" key="1">
    <source>
        <dbReference type="EMBL" id="KFR16672.1"/>
    </source>
</evidence>
<accession>A0A091WLY4</accession>
<feature type="non-terminal residue" evidence="1">
    <location>
        <position position="55"/>
    </location>
</feature>
<sequence length="55" mass="6399">FLLLAHSHNCEDFEGMCCVNLSDHLQYIHKQLADLRKNLHAIQVESGLTDWLKHL</sequence>
<dbReference type="AlphaFoldDB" id="A0A091WLY4"/>
<feature type="non-terminal residue" evidence="1">
    <location>
        <position position="1"/>
    </location>
</feature>
<keyword evidence="2" id="KW-1185">Reference proteome</keyword>
<evidence type="ECO:0000313" key="2">
    <source>
        <dbReference type="Proteomes" id="UP000053605"/>
    </source>
</evidence>
<reference evidence="1 2" key="1">
    <citation type="submission" date="2014-04" db="EMBL/GenBank/DDBJ databases">
        <title>Genome evolution of avian class.</title>
        <authorList>
            <person name="Zhang G."/>
            <person name="Li C."/>
        </authorList>
    </citation>
    <scope>NUCLEOTIDE SEQUENCE [LARGE SCALE GENOMIC DNA]</scope>
    <source>
        <strain evidence="1">BGI_N306</strain>
    </source>
</reference>